<dbReference type="GO" id="GO:0004664">
    <property type="term" value="F:prephenate dehydratase activity"/>
    <property type="evidence" value="ECO:0007669"/>
    <property type="project" value="InterPro"/>
</dbReference>
<name>A0AAW1HQ23_SAPOF</name>
<evidence type="ECO:0000256" key="7">
    <source>
        <dbReference type="ARBA" id="ARBA00023239"/>
    </source>
</evidence>
<evidence type="ECO:0000256" key="4">
    <source>
        <dbReference type="ARBA" id="ARBA00022605"/>
    </source>
</evidence>
<dbReference type="Gene3D" id="3.30.70.260">
    <property type="match status" value="1"/>
</dbReference>
<dbReference type="PROSITE" id="PS00858">
    <property type="entry name" value="PREPHENATE_DEHYDR_2"/>
    <property type="match status" value="1"/>
</dbReference>
<keyword evidence="8" id="KW-0150">Chloroplast</keyword>
<accession>A0AAW1HQ23</accession>
<evidence type="ECO:0000313" key="11">
    <source>
        <dbReference type="EMBL" id="KAK9677909.1"/>
    </source>
</evidence>
<dbReference type="InterPro" id="IPR002912">
    <property type="entry name" value="ACT_dom"/>
</dbReference>
<dbReference type="Pfam" id="PF00800">
    <property type="entry name" value="PDT"/>
    <property type="match status" value="1"/>
</dbReference>
<dbReference type="CDD" id="cd04905">
    <property type="entry name" value="ACT_CM-PDT"/>
    <property type="match status" value="1"/>
</dbReference>
<dbReference type="PROSITE" id="PS51671">
    <property type="entry name" value="ACT"/>
    <property type="match status" value="1"/>
</dbReference>
<evidence type="ECO:0000256" key="1">
    <source>
        <dbReference type="ARBA" id="ARBA00004470"/>
    </source>
</evidence>
<dbReference type="PROSITE" id="PS51171">
    <property type="entry name" value="PREPHENATE_DEHYDR_3"/>
    <property type="match status" value="1"/>
</dbReference>
<dbReference type="Gene3D" id="3.40.190.10">
    <property type="entry name" value="Periplasmic binding protein-like II"/>
    <property type="match status" value="2"/>
</dbReference>
<feature type="domain" description="Prephenate dehydratase" evidence="9">
    <location>
        <begin position="12"/>
        <end position="187"/>
    </location>
</feature>
<dbReference type="GO" id="GO:0047769">
    <property type="term" value="F:arogenate dehydratase activity"/>
    <property type="evidence" value="ECO:0007669"/>
    <property type="project" value="UniProtKB-UniRule"/>
</dbReference>
<dbReference type="SUPFAM" id="SSF53850">
    <property type="entry name" value="Periplasmic binding protein-like II"/>
    <property type="match status" value="1"/>
</dbReference>
<proteinExistence type="predicted"/>
<evidence type="ECO:0000256" key="8">
    <source>
        <dbReference type="RuleBase" id="RU363004"/>
    </source>
</evidence>
<dbReference type="PIRSF" id="PIRSF001500">
    <property type="entry name" value="Chor_mut_pdt_Ppr"/>
    <property type="match status" value="1"/>
</dbReference>
<comment type="function">
    <text evidence="8">Converts the prephenate produced from the shikimate-chorismate pathway into phenylalanine.</text>
</comment>
<evidence type="ECO:0000256" key="5">
    <source>
        <dbReference type="ARBA" id="ARBA00023141"/>
    </source>
</evidence>
<dbReference type="NCBIfam" id="NF008865">
    <property type="entry name" value="PRK11898.1"/>
    <property type="match status" value="1"/>
</dbReference>
<feature type="domain" description="ACT" evidence="10">
    <location>
        <begin position="203"/>
        <end position="285"/>
    </location>
</feature>
<dbReference type="Proteomes" id="UP001443914">
    <property type="component" value="Unassembled WGS sequence"/>
</dbReference>
<reference evidence="11" key="1">
    <citation type="submission" date="2024-03" db="EMBL/GenBank/DDBJ databases">
        <title>WGS assembly of Saponaria officinalis var. Norfolk2.</title>
        <authorList>
            <person name="Jenkins J."/>
            <person name="Shu S."/>
            <person name="Grimwood J."/>
            <person name="Barry K."/>
            <person name="Goodstein D."/>
            <person name="Schmutz J."/>
            <person name="Leebens-Mack J."/>
            <person name="Osbourn A."/>
        </authorList>
    </citation>
    <scope>NUCLEOTIDE SEQUENCE [LARGE SCALE GENOMIC DNA]</scope>
    <source>
        <strain evidence="11">JIC</strain>
    </source>
</reference>
<comment type="catalytic activity">
    <reaction evidence="8">
        <text>L-arogenate + H(+) = L-phenylalanine + CO2 + H2O</text>
        <dbReference type="Rhea" id="RHEA:12536"/>
        <dbReference type="ChEBI" id="CHEBI:15377"/>
        <dbReference type="ChEBI" id="CHEBI:15378"/>
        <dbReference type="ChEBI" id="CHEBI:16526"/>
        <dbReference type="ChEBI" id="CHEBI:58095"/>
        <dbReference type="ChEBI" id="CHEBI:58180"/>
        <dbReference type="EC" id="4.2.1.91"/>
    </reaction>
</comment>
<keyword evidence="6 8" id="KW-0584">Phenylalanine biosynthesis</keyword>
<comment type="subcellular location">
    <subcellularLocation>
        <location evidence="1 8">Plastid</location>
        <location evidence="1 8">Chloroplast stroma</location>
    </subcellularLocation>
</comment>
<evidence type="ECO:0000259" key="9">
    <source>
        <dbReference type="PROSITE" id="PS51171"/>
    </source>
</evidence>
<evidence type="ECO:0000256" key="2">
    <source>
        <dbReference type="ARBA" id="ARBA00004741"/>
    </source>
</evidence>
<keyword evidence="8" id="KW-0809">Transit peptide</keyword>
<gene>
    <name evidence="11" type="ORF">RND81_11G175500</name>
</gene>
<dbReference type="PROSITE" id="PS00857">
    <property type="entry name" value="PREPHENATE_DEHYDR_1"/>
    <property type="match status" value="1"/>
</dbReference>
<evidence type="ECO:0000256" key="3">
    <source>
        <dbReference type="ARBA" id="ARBA00004929"/>
    </source>
</evidence>
<comment type="caution">
    <text evidence="11">The sequence shown here is derived from an EMBL/GenBank/DDBJ whole genome shotgun (WGS) entry which is preliminary data.</text>
</comment>
<dbReference type="AlphaFoldDB" id="A0AAW1HQ23"/>
<keyword evidence="5 8" id="KW-0057">Aromatic amino acid biosynthesis</keyword>
<dbReference type="SUPFAM" id="SSF55021">
    <property type="entry name" value="ACT-like"/>
    <property type="match status" value="1"/>
</dbReference>
<dbReference type="InterPro" id="IPR001086">
    <property type="entry name" value="Preph_deHydtase"/>
</dbReference>
<dbReference type="InterPro" id="IPR045865">
    <property type="entry name" value="ACT-like_dom_sf"/>
</dbReference>
<sequence length="291" mass="32231">MGDIASEMPRLRVAYQGVPGAYSQFAAEKAYPNCEAVPCEEFENVFEDLEKGLVDRAILPIENSLGGSIHRNYDLLLRHTVHIEGEVKVVIRHCLLANHGVKLHDIKRVLSHPQALAQCETTLAKFGIAREAANDTARSAQYIADNQLKDVGAVASATAAKIYGLNILLEDIQDNSRNITRFLMLAREPAVILSLDDKPFKTSIVISLHQGPRDLFKALAVFSMRQINLTKIESRPIRDTINGSLCFNYFFHLDIEASTAVQNVQNAIKHLEEFASSVLVLGSYPSDMSIT</sequence>
<keyword evidence="7 8" id="KW-0456">Lyase</keyword>
<dbReference type="GO" id="GO:0009570">
    <property type="term" value="C:chloroplast stroma"/>
    <property type="evidence" value="ECO:0007669"/>
    <property type="project" value="UniProtKB-SubCell"/>
</dbReference>
<evidence type="ECO:0000259" key="10">
    <source>
        <dbReference type="PROSITE" id="PS51671"/>
    </source>
</evidence>
<comment type="pathway">
    <text evidence="2">Amino-acid biosynthesis; L-phenylalanine biosynthesis; phenylpyruvate from prephenate: step 1/1.</text>
</comment>
<dbReference type="InterPro" id="IPR018528">
    <property type="entry name" value="Preph_deHydtase_CS"/>
</dbReference>
<keyword evidence="12" id="KW-1185">Reference proteome</keyword>
<evidence type="ECO:0000313" key="12">
    <source>
        <dbReference type="Proteomes" id="UP001443914"/>
    </source>
</evidence>
<dbReference type="FunFam" id="3.40.190.10:FF:000031">
    <property type="entry name" value="Arogenate dehydratase"/>
    <property type="match status" value="1"/>
</dbReference>
<dbReference type="InterPro" id="IPR008242">
    <property type="entry name" value="Chor_mutase/pphenate_deHydtase"/>
</dbReference>
<dbReference type="EMBL" id="JBDFQZ010000011">
    <property type="protein sequence ID" value="KAK9677909.1"/>
    <property type="molecule type" value="Genomic_DNA"/>
</dbReference>
<comment type="pathway">
    <text evidence="3 8">Amino-acid biosynthesis; L-phenylalanine biosynthesis; L-phenylalanine from L-arogenate: step 1/1.</text>
</comment>
<organism evidence="11 12">
    <name type="scientific">Saponaria officinalis</name>
    <name type="common">Common soapwort</name>
    <name type="synonym">Lychnis saponaria</name>
    <dbReference type="NCBI Taxonomy" id="3572"/>
    <lineage>
        <taxon>Eukaryota</taxon>
        <taxon>Viridiplantae</taxon>
        <taxon>Streptophyta</taxon>
        <taxon>Embryophyta</taxon>
        <taxon>Tracheophyta</taxon>
        <taxon>Spermatophyta</taxon>
        <taxon>Magnoliopsida</taxon>
        <taxon>eudicotyledons</taxon>
        <taxon>Gunneridae</taxon>
        <taxon>Pentapetalae</taxon>
        <taxon>Caryophyllales</taxon>
        <taxon>Caryophyllaceae</taxon>
        <taxon>Caryophylleae</taxon>
        <taxon>Saponaria</taxon>
    </lineage>
</organism>
<evidence type="ECO:0000256" key="6">
    <source>
        <dbReference type="ARBA" id="ARBA00023222"/>
    </source>
</evidence>
<dbReference type="PANTHER" id="PTHR21022">
    <property type="entry name" value="PREPHENATE DEHYDRATASE P PROTEIN"/>
    <property type="match status" value="1"/>
</dbReference>
<keyword evidence="4 8" id="KW-0028">Amino-acid biosynthesis</keyword>
<keyword evidence="8" id="KW-0934">Plastid</keyword>
<dbReference type="PANTHER" id="PTHR21022:SF42">
    <property type="entry name" value="AROGENATE DEHYDRATASE_PREPHENATE DEHYDRATASE 2, CHLOROPLASTIC"/>
    <property type="match status" value="1"/>
</dbReference>
<protein>
    <recommendedName>
        <fullName evidence="8">Arogenate dehydratase</fullName>
        <ecNumber evidence="8">4.2.1.91</ecNumber>
    </recommendedName>
</protein>
<dbReference type="EC" id="4.2.1.91" evidence="8"/>
<dbReference type="GO" id="GO:0009094">
    <property type="term" value="P:L-phenylalanine biosynthetic process"/>
    <property type="evidence" value="ECO:0007669"/>
    <property type="project" value="UniProtKB-KW"/>
</dbReference>
<dbReference type="CDD" id="cd13631">
    <property type="entry name" value="PBP2_Ct-PDT_like"/>
    <property type="match status" value="1"/>
</dbReference>